<dbReference type="AlphaFoldDB" id="A0A397VKJ3"/>
<feature type="region of interest" description="Disordered" evidence="1">
    <location>
        <begin position="1"/>
        <end position="53"/>
    </location>
</feature>
<keyword evidence="3" id="KW-1185">Reference proteome</keyword>
<evidence type="ECO:0000313" key="3">
    <source>
        <dbReference type="Proteomes" id="UP000266673"/>
    </source>
</evidence>
<comment type="caution">
    <text evidence="2">The sequence shown here is derived from an EMBL/GenBank/DDBJ whole genome shotgun (WGS) entry which is preliminary data.</text>
</comment>
<dbReference type="OrthoDB" id="10518758at2759"/>
<evidence type="ECO:0000313" key="2">
    <source>
        <dbReference type="EMBL" id="RIB23010.1"/>
    </source>
</evidence>
<proteinExistence type="predicted"/>
<feature type="compositionally biased region" description="Basic residues" evidence="1">
    <location>
        <begin position="13"/>
        <end position="22"/>
    </location>
</feature>
<organism evidence="2 3">
    <name type="scientific">Gigaspora rosea</name>
    <dbReference type="NCBI Taxonomy" id="44941"/>
    <lineage>
        <taxon>Eukaryota</taxon>
        <taxon>Fungi</taxon>
        <taxon>Fungi incertae sedis</taxon>
        <taxon>Mucoromycota</taxon>
        <taxon>Glomeromycotina</taxon>
        <taxon>Glomeromycetes</taxon>
        <taxon>Diversisporales</taxon>
        <taxon>Gigasporaceae</taxon>
        <taxon>Gigaspora</taxon>
    </lineage>
</organism>
<reference evidence="2 3" key="1">
    <citation type="submission" date="2018-06" db="EMBL/GenBank/DDBJ databases">
        <title>Comparative genomics reveals the genomic features of Rhizophagus irregularis, R. cerebriforme, R. diaphanum and Gigaspora rosea, and their symbiotic lifestyle signature.</title>
        <authorList>
            <person name="Morin E."/>
            <person name="San Clemente H."/>
            <person name="Chen E.C.H."/>
            <person name="De La Providencia I."/>
            <person name="Hainaut M."/>
            <person name="Kuo A."/>
            <person name="Kohler A."/>
            <person name="Murat C."/>
            <person name="Tang N."/>
            <person name="Roy S."/>
            <person name="Loubradou J."/>
            <person name="Henrissat B."/>
            <person name="Grigoriev I.V."/>
            <person name="Corradi N."/>
            <person name="Roux C."/>
            <person name="Martin F.M."/>
        </authorList>
    </citation>
    <scope>NUCLEOTIDE SEQUENCE [LARGE SCALE GENOMIC DNA]</scope>
    <source>
        <strain evidence="2 3">DAOM 194757</strain>
    </source>
</reference>
<dbReference type="Proteomes" id="UP000266673">
    <property type="component" value="Unassembled WGS sequence"/>
</dbReference>
<protein>
    <recommendedName>
        <fullName evidence="4">CCHC-type domain-containing protein</fullName>
    </recommendedName>
</protein>
<sequence>MTFDVTQIENPKKLKHKGRPKIPKSTNQGTLQDDKNFESSTSKKQVNETDNENFIPKVAGRHCSNCYGTGHYASTCTFSKNHFR</sequence>
<dbReference type="EMBL" id="QKWP01000283">
    <property type="protein sequence ID" value="RIB23010.1"/>
    <property type="molecule type" value="Genomic_DNA"/>
</dbReference>
<evidence type="ECO:0000256" key="1">
    <source>
        <dbReference type="SAM" id="MobiDB-lite"/>
    </source>
</evidence>
<name>A0A397VKJ3_9GLOM</name>
<gene>
    <name evidence="2" type="ORF">C2G38_2172491</name>
</gene>
<evidence type="ECO:0008006" key="4">
    <source>
        <dbReference type="Google" id="ProtNLM"/>
    </source>
</evidence>
<accession>A0A397VKJ3</accession>